<reference evidence="1 2" key="1">
    <citation type="journal article" date="2019" name="Genome Biol. Evol.">
        <title>Insights into the evolution of the New World diploid cottons (Gossypium, subgenus Houzingenia) based on genome sequencing.</title>
        <authorList>
            <person name="Grover C.E."/>
            <person name="Arick M.A. 2nd"/>
            <person name="Thrash A."/>
            <person name="Conover J.L."/>
            <person name="Sanders W.S."/>
            <person name="Peterson D.G."/>
            <person name="Frelichowski J.E."/>
            <person name="Scheffler J.A."/>
            <person name="Scheffler B.E."/>
            <person name="Wendel J.F."/>
        </authorList>
    </citation>
    <scope>NUCLEOTIDE SEQUENCE [LARGE SCALE GENOMIC DNA]</scope>
    <source>
        <strain evidence="1">57</strain>
        <tissue evidence="1">Leaf</tissue>
    </source>
</reference>
<proteinExistence type="predicted"/>
<dbReference type="AlphaFoldDB" id="A0A7J8V1K7"/>
<accession>A0A7J8V1K7</accession>
<protein>
    <submittedName>
        <fullName evidence="1">Uncharacterized protein</fullName>
    </submittedName>
</protein>
<name>A0A7J8V1K7_9ROSI</name>
<gene>
    <name evidence="1" type="ORF">Goklo_009015</name>
</gene>
<sequence>MKRLCLQSSCAFEYGITRGIDGKDLICLVEQVRNSLCN</sequence>
<organism evidence="1 2">
    <name type="scientific">Gossypium klotzschianum</name>
    <dbReference type="NCBI Taxonomy" id="34286"/>
    <lineage>
        <taxon>Eukaryota</taxon>
        <taxon>Viridiplantae</taxon>
        <taxon>Streptophyta</taxon>
        <taxon>Embryophyta</taxon>
        <taxon>Tracheophyta</taxon>
        <taxon>Spermatophyta</taxon>
        <taxon>Magnoliopsida</taxon>
        <taxon>eudicotyledons</taxon>
        <taxon>Gunneridae</taxon>
        <taxon>Pentapetalae</taxon>
        <taxon>rosids</taxon>
        <taxon>malvids</taxon>
        <taxon>Malvales</taxon>
        <taxon>Malvaceae</taxon>
        <taxon>Malvoideae</taxon>
        <taxon>Gossypium</taxon>
    </lineage>
</organism>
<dbReference type="OrthoDB" id="991641at2759"/>
<comment type="caution">
    <text evidence="1">The sequence shown here is derived from an EMBL/GenBank/DDBJ whole genome shotgun (WGS) entry which is preliminary data.</text>
</comment>
<keyword evidence="2" id="KW-1185">Reference proteome</keyword>
<evidence type="ECO:0000313" key="2">
    <source>
        <dbReference type="Proteomes" id="UP000593573"/>
    </source>
</evidence>
<dbReference type="EMBL" id="JABFAB010000008">
    <property type="protein sequence ID" value="MBA0656677.1"/>
    <property type="molecule type" value="Genomic_DNA"/>
</dbReference>
<evidence type="ECO:0000313" key="1">
    <source>
        <dbReference type="EMBL" id="MBA0656677.1"/>
    </source>
</evidence>
<dbReference type="Proteomes" id="UP000593573">
    <property type="component" value="Unassembled WGS sequence"/>
</dbReference>